<evidence type="ECO:0000256" key="1">
    <source>
        <dbReference type="SAM" id="Phobius"/>
    </source>
</evidence>
<dbReference type="Proteomes" id="UP000825179">
    <property type="component" value="Chromosome"/>
</dbReference>
<feature type="transmembrane region" description="Helical" evidence="1">
    <location>
        <begin position="82"/>
        <end position="100"/>
    </location>
</feature>
<name>A0A8X8I7Y9_CALTT</name>
<keyword evidence="3" id="KW-0813">Transport</keyword>
<feature type="domain" description="Potassium channel" evidence="2">
    <location>
        <begin position="15"/>
        <end position="96"/>
    </location>
</feature>
<evidence type="ECO:0000259" key="2">
    <source>
        <dbReference type="Pfam" id="PF07885"/>
    </source>
</evidence>
<dbReference type="Pfam" id="PF07885">
    <property type="entry name" value="Ion_trans_2"/>
    <property type="match status" value="1"/>
</dbReference>
<dbReference type="SUPFAM" id="SSF81324">
    <property type="entry name" value="Voltage-gated potassium channels"/>
    <property type="match status" value="1"/>
</dbReference>
<feature type="transmembrane region" description="Helical" evidence="1">
    <location>
        <begin position="56"/>
        <end position="76"/>
    </location>
</feature>
<accession>A0A8X8I7Y9</accession>
<dbReference type="EMBL" id="CP082237">
    <property type="protein sequence ID" value="QZT35367.1"/>
    <property type="molecule type" value="Genomic_DNA"/>
</dbReference>
<keyword evidence="1" id="KW-0812">Transmembrane</keyword>
<gene>
    <name evidence="3" type="ORF">HUR95_08880</name>
</gene>
<proteinExistence type="predicted"/>
<dbReference type="OrthoDB" id="9813518at2"/>
<dbReference type="Gene3D" id="1.10.287.70">
    <property type="match status" value="1"/>
</dbReference>
<keyword evidence="4" id="KW-1185">Reference proteome</keyword>
<keyword evidence="1" id="KW-1133">Transmembrane helix</keyword>
<sequence>MLTNLGILAIFYANVVVTFAFIYFVLDITGLGAIIDHYSPLPHQDEHWLDRMINSLYFSVITLFSVGYGDVTPFGLSRGVAILQAMFGYILPAVVVIQYLRMNESDT</sequence>
<dbReference type="InterPro" id="IPR013099">
    <property type="entry name" value="K_chnl_dom"/>
</dbReference>
<dbReference type="KEGG" id="cthu:HUR95_08880"/>
<protein>
    <submittedName>
        <fullName evidence="3">Potassium channel family protein</fullName>
    </submittedName>
</protein>
<keyword evidence="3" id="KW-0406">Ion transport</keyword>
<organism evidence="3 4">
    <name type="scientific">Caldalkalibacillus thermarum (strain TA2.A1)</name>
    <dbReference type="NCBI Taxonomy" id="986075"/>
    <lineage>
        <taxon>Bacteria</taxon>
        <taxon>Bacillati</taxon>
        <taxon>Bacillota</taxon>
        <taxon>Bacilli</taxon>
        <taxon>Bacillales</taxon>
        <taxon>Bacillaceae</taxon>
        <taxon>Caldalkalibacillus</taxon>
    </lineage>
</organism>
<dbReference type="GO" id="GO:0034220">
    <property type="term" value="P:monoatomic ion transmembrane transport"/>
    <property type="evidence" value="ECO:0007669"/>
    <property type="project" value="UniProtKB-KW"/>
</dbReference>
<keyword evidence="3" id="KW-0407">Ion channel</keyword>
<dbReference type="AlphaFoldDB" id="A0A8X8I7Y9"/>
<evidence type="ECO:0000313" key="4">
    <source>
        <dbReference type="Proteomes" id="UP000825179"/>
    </source>
</evidence>
<keyword evidence="1" id="KW-0472">Membrane</keyword>
<feature type="transmembrane region" description="Helical" evidence="1">
    <location>
        <begin position="6"/>
        <end position="35"/>
    </location>
</feature>
<evidence type="ECO:0000313" key="3">
    <source>
        <dbReference type="EMBL" id="QZT35367.1"/>
    </source>
</evidence>
<reference evidence="3 4" key="1">
    <citation type="journal article" date="2020" name="Extremophiles">
        <title>Genomic analysis of Caldalkalibacillus thermarum TA2.A1 reveals aerobic alkaliphilic metabolism and evolutionary hallmarks linking alkaliphilic bacteria and plant life.</title>
        <authorList>
            <person name="de Jong S.I."/>
            <person name="van den Broek M.A."/>
            <person name="Merkel A.Y."/>
            <person name="de la Torre Cortes P."/>
            <person name="Kalamorz F."/>
            <person name="Cook G.M."/>
            <person name="van Loosdrecht M.C.M."/>
            <person name="McMillan D.G.G."/>
        </authorList>
    </citation>
    <scope>NUCLEOTIDE SEQUENCE [LARGE SCALE GENOMIC DNA]</scope>
    <source>
        <strain evidence="3 4">TA2.A1</strain>
    </source>
</reference>